<name>A0AAD4K9X7_9MUSC</name>
<comment type="caution">
    <text evidence="3">The sequence shown here is derived from an EMBL/GenBank/DDBJ whole genome shotgun (WGS) entry which is preliminary data.</text>
</comment>
<evidence type="ECO:0000259" key="1">
    <source>
        <dbReference type="Pfam" id="PF18609"/>
    </source>
</evidence>
<feature type="domain" description="Exuperantia RNAse H-like" evidence="2">
    <location>
        <begin position="2"/>
        <end position="93"/>
    </location>
</feature>
<feature type="domain" description="Exuperantia SAM-like" evidence="1">
    <location>
        <begin position="174"/>
        <end position="236"/>
    </location>
</feature>
<evidence type="ECO:0000313" key="4">
    <source>
        <dbReference type="Proteomes" id="UP001200034"/>
    </source>
</evidence>
<dbReference type="Proteomes" id="UP001200034">
    <property type="component" value="Unassembled WGS sequence"/>
</dbReference>
<gene>
    <name evidence="3" type="ORF">KR093_004700</name>
</gene>
<organism evidence="3 4">
    <name type="scientific">Drosophila rubida</name>
    <dbReference type="NCBI Taxonomy" id="30044"/>
    <lineage>
        <taxon>Eukaryota</taxon>
        <taxon>Metazoa</taxon>
        <taxon>Ecdysozoa</taxon>
        <taxon>Arthropoda</taxon>
        <taxon>Hexapoda</taxon>
        <taxon>Insecta</taxon>
        <taxon>Pterygota</taxon>
        <taxon>Neoptera</taxon>
        <taxon>Endopterygota</taxon>
        <taxon>Diptera</taxon>
        <taxon>Brachycera</taxon>
        <taxon>Muscomorpha</taxon>
        <taxon>Ephydroidea</taxon>
        <taxon>Drosophilidae</taxon>
        <taxon>Drosophila</taxon>
    </lineage>
</organism>
<dbReference type="Pfam" id="PF18609">
    <property type="entry name" value="SAM_Exu"/>
    <property type="match status" value="1"/>
</dbReference>
<keyword evidence="4" id="KW-1185">Reference proteome</keyword>
<accession>A0AAD4K9X7</accession>
<evidence type="ECO:0000259" key="2">
    <source>
        <dbReference type="Pfam" id="PF22123"/>
    </source>
</evidence>
<dbReference type="AlphaFoldDB" id="A0AAD4K9X7"/>
<proteinExistence type="predicted"/>
<reference evidence="3" key="1">
    <citation type="journal article" date="2021" name="Mol. Ecol. Resour.">
        <title>Phylogenomic analyses of the genus Drosophila reveals genomic signals of climate adaptation.</title>
        <authorList>
            <person name="Li F."/>
            <person name="Rane R.V."/>
            <person name="Luria V."/>
            <person name="Xiong Z."/>
            <person name="Chen J."/>
            <person name="Li Z."/>
            <person name="Catullo R.A."/>
            <person name="Griffin P.C."/>
            <person name="Schiffer M."/>
            <person name="Pearce S."/>
            <person name="Lee S.F."/>
            <person name="McElroy K."/>
            <person name="Stocker A."/>
            <person name="Shirriffs J."/>
            <person name="Cockerell F."/>
            <person name="Coppin C."/>
            <person name="Sgro C.M."/>
            <person name="Karger A."/>
            <person name="Cain J.W."/>
            <person name="Weber J.A."/>
            <person name="Santpere G."/>
            <person name="Kirschner M.W."/>
            <person name="Hoffmann A.A."/>
            <person name="Oakeshott J.G."/>
            <person name="Zhang G."/>
        </authorList>
    </citation>
    <scope>NUCLEOTIDE SEQUENCE</scope>
    <source>
        <strain evidence="3">BGI-SZ-2011g</strain>
    </source>
</reference>
<evidence type="ECO:0000313" key="3">
    <source>
        <dbReference type="EMBL" id="KAH8387108.1"/>
    </source>
</evidence>
<dbReference type="InterPro" id="IPR040941">
    <property type="entry name" value="SAM_Exu"/>
</dbReference>
<dbReference type="Pfam" id="PF22123">
    <property type="entry name" value="Exu_RNase_H_like"/>
    <property type="match status" value="1"/>
</dbReference>
<dbReference type="EMBL" id="JAJJHW010000095">
    <property type="protein sequence ID" value="KAH8387108.1"/>
    <property type="molecule type" value="Genomic_DNA"/>
</dbReference>
<protein>
    <submittedName>
        <fullName evidence="3">Uncharacterized protein</fullName>
    </submittedName>
</protein>
<sequence>MVHTKSELQVYGNFINWLQRLSTQYYPRSKLILFYHGKGGFIPQMLIRALQAYNLLNPFCQLVKCFVNNNLMAQQLLRFEGGDYMSLNNLSRIYCGPKPPGYEFISVASNRAKTIYAVVVELIDVECNPCSKLDSVLDILQPHAESVAYHLSEMAPIELRARLHSLRPLLSSQFTIAQRMRFFKYRALLAESNFDLETLKVTWQYGGVAGLTAAMERTLNLSKARERQLVKFLHNYFMQNILVSAGNERDTVTNSTRRALP</sequence>
<dbReference type="InterPro" id="IPR054362">
    <property type="entry name" value="Exu_RNase_H-like"/>
</dbReference>